<comment type="caution">
    <text evidence="3">The sequence shown here is derived from an EMBL/GenBank/DDBJ whole genome shotgun (WGS) entry which is preliminary data.</text>
</comment>
<feature type="domain" description="DUF6534" evidence="2">
    <location>
        <begin position="164"/>
        <end position="253"/>
    </location>
</feature>
<dbReference type="Pfam" id="PF20152">
    <property type="entry name" value="DUF6534"/>
    <property type="match status" value="1"/>
</dbReference>
<keyword evidence="1" id="KW-1133">Transmembrane helix</keyword>
<dbReference type="EMBL" id="JACAZH010000009">
    <property type="protein sequence ID" value="KAF7359120.1"/>
    <property type="molecule type" value="Genomic_DNA"/>
</dbReference>
<evidence type="ECO:0000313" key="3">
    <source>
        <dbReference type="EMBL" id="KAF7359120.1"/>
    </source>
</evidence>
<name>A0A8H6YJL4_9AGAR</name>
<organism evidence="3 4">
    <name type="scientific">Mycena sanguinolenta</name>
    <dbReference type="NCBI Taxonomy" id="230812"/>
    <lineage>
        <taxon>Eukaryota</taxon>
        <taxon>Fungi</taxon>
        <taxon>Dikarya</taxon>
        <taxon>Basidiomycota</taxon>
        <taxon>Agaricomycotina</taxon>
        <taxon>Agaricomycetes</taxon>
        <taxon>Agaricomycetidae</taxon>
        <taxon>Agaricales</taxon>
        <taxon>Marasmiineae</taxon>
        <taxon>Mycenaceae</taxon>
        <taxon>Mycena</taxon>
    </lineage>
</organism>
<feature type="transmembrane region" description="Helical" evidence="1">
    <location>
        <begin position="12"/>
        <end position="33"/>
    </location>
</feature>
<keyword evidence="1" id="KW-0472">Membrane</keyword>
<keyword evidence="4" id="KW-1185">Reference proteome</keyword>
<feature type="transmembrane region" description="Helical" evidence="1">
    <location>
        <begin position="198"/>
        <end position="221"/>
    </location>
</feature>
<sequence length="308" mass="34073">MASVVPLTLPMFIGTLLNWGLFGTLLVQAYIYFSVFRKDRAWLKFIVILIVSLEVIETLSATHDMIIVFGTGWGSDDALDSVGWAWFSVPVMGSIIAFVCQVFYGWRIYIIGNSPLFFGLITLVSLVQLGAGIWTGVIICNAGKFSLLQSDNLRATATWLATTSLADLIIVCGTVFFLRRSTDPEFTSKKTNSIVSRLIMITAETGMLCMLFALVDLFLFAKYKGTNYHLSVCNELSKLYSNSILLIFNSRAHMGHGCTHTTNSSYSVNLSSTVFRSRVPSSHPIELGVSVSRAESDDFSARKMQMDV</sequence>
<dbReference type="Proteomes" id="UP000623467">
    <property type="component" value="Unassembled WGS sequence"/>
</dbReference>
<evidence type="ECO:0000313" key="4">
    <source>
        <dbReference type="Proteomes" id="UP000623467"/>
    </source>
</evidence>
<reference evidence="3" key="1">
    <citation type="submission" date="2020-05" db="EMBL/GenBank/DDBJ databases">
        <title>Mycena genomes resolve the evolution of fungal bioluminescence.</title>
        <authorList>
            <person name="Tsai I.J."/>
        </authorList>
    </citation>
    <scope>NUCLEOTIDE SEQUENCE</scope>
    <source>
        <strain evidence="3">160909Yilan</strain>
    </source>
</reference>
<keyword evidence="1" id="KW-0812">Transmembrane</keyword>
<evidence type="ECO:0000256" key="1">
    <source>
        <dbReference type="SAM" id="Phobius"/>
    </source>
</evidence>
<gene>
    <name evidence="3" type="ORF">MSAN_01253500</name>
</gene>
<evidence type="ECO:0000259" key="2">
    <source>
        <dbReference type="Pfam" id="PF20152"/>
    </source>
</evidence>
<protein>
    <recommendedName>
        <fullName evidence="2">DUF6534 domain-containing protein</fullName>
    </recommendedName>
</protein>
<feature type="transmembrane region" description="Helical" evidence="1">
    <location>
        <begin position="116"/>
        <end position="139"/>
    </location>
</feature>
<dbReference type="PANTHER" id="PTHR40465">
    <property type="entry name" value="CHROMOSOME 1, WHOLE GENOME SHOTGUN SEQUENCE"/>
    <property type="match status" value="1"/>
</dbReference>
<dbReference type="InterPro" id="IPR045339">
    <property type="entry name" value="DUF6534"/>
</dbReference>
<feature type="transmembrane region" description="Helical" evidence="1">
    <location>
        <begin position="83"/>
        <end position="104"/>
    </location>
</feature>
<dbReference type="PANTHER" id="PTHR40465:SF1">
    <property type="entry name" value="DUF6534 DOMAIN-CONTAINING PROTEIN"/>
    <property type="match status" value="1"/>
</dbReference>
<dbReference type="OrthoDB" id="2953893at2759"/>
<dbReference type="AlphaFoldDB" id="A0A8H6YJL4"/>
<proteinExistence type="predicted"/>
<feature type="transmembrane region" description="Helical" evidence="1">
    <location>
        <begin position="159"/>
        <end position="178"/>
    </location>
</feature>
<feature type="transmembrane region" description="Helical" evidence="1">
    <location>
        <begin position="45"/>
        <end position="63"/>
    </location>
</feature>
<accession>A0A8H6YJL4</accession>